<comment type="similarity">
    <text evidence="2">Belongs to the metallo-dependent hydrolases superfamily. Adenosine and AMP deaminases family.</text>
</comment>
<dbReference type="GO" id="GO:0046103">
    <property type="term" value="P:inosine biosynthetic process"/>
    <property type="evidence" value="ECO:0007669"/>
    <property type="project" value="TreeGrafter"/>
</dbReference>
<evidence type="ECO:0000256" key="5">
    <source>
        <dbReference type="ARBA" id="ARBA00022801"/>
    </source>
</evidence>
<evidence type="ECO:0000256" key="6">
    <source>
        <dbReference type="ARBA" id="ARBA00022833"/>
    </source>
</evidence>
<dbReference type="PANTHER" id="PTHR11409">
    <property type="entry name" value="ADENOSINE DEAMINASE"/>
    <property type="match status" value="1"/>
</dbReference>
<dbReference type="GO" id="GO:0006154">
    <property type="term" value="P:adenosine catabolic process"/>
    <property type="evidence" value="ECO:0007669"/>
    <property type="project" value="TreeGrafter"/>
</dbReference>
<dbReference type="OrthoDB" id="9779574at2"/>
<protein>
    <recommendedName>
        <fullName evidence="3">adenosine deaminase</fullName>
        <ecNumber evidence="3">3.5.4.4</ecNumber>
    </recommendedName>
</protein>
<dbReference type="SUPFAM" id="SSF51556">
    <property type="entry name" value="Metallo-dependent hydrolases"/>
    <property type="match status" value="1"/>
</dbReference>
<gene>
    <name evidence="8" type="ORF">AC812_15230</name>
</gene>
<evidence type="ECO:0000313" key="9">
    <source>
        <dbReference type="Proteomes" id="UP000050514"/>
    </source>
</evidence>
<accession>A0A0P6XMI6</accession>
<keyword evidence="4" id="KW-0479">Metal-binding</keyword>
<dbReference type="GO" id="GO:0004000">
    <property type="term" value="F:adenosine deaminase activity"/>
    <property type="evidence" value="ECO:0007669"/>
    <property type="project" value="TreeGrafter"/>
</dbReference>
<dbReference type="GO" id="GO:0046872">
    <property type="term" value="F:metal ion binding"/>
    <property type="evidence" value="ECO:0007669"/>
    <property type="project" value="UniProtKB-KW"/>
</dbReference>
<dbReference type="RefSeq" id="WP_061917144.1">
    <property type="nucleotide sequence ID" value="NZ_DF967971.1"/>
</dbReference>
<dbReference type="InterPro" id="IPR006330">
    <property type="entry name" value="Ado/ade_deaminase"/>
</dbReference>
<dbReference type="STRING" id="360411.AC812_15230"/>
<dbReference type="Pfam" id="PF00962">
    <property type="entry name" value="A_deaminase"/>
    <property type="match status" value="1"/>
</dbReference>
<feature type="domain" description="Adenosine deaminase" evidence="7">
    <location>
        <begin position="11"/>
        <end position="331"/>
    </location>
</feature>
<evidence type="ECO:0000256" key="2">
    <source>
        <dbReference type="ARBA" id="ARBA00006676"/>
    </source>
</evidence>
<dbReference type="EC" id="3.5.4.4" evidence="3"/>
<keyword evidence="9" id="KW-1185">Reference proteome</keyword>
<keyword evidence="5" id="KW-0378">Hydrolase</keyword>
<dbReference type="PANTHER" id="PTHR11409:SF43">
    <property type="entry name" value="ADENOSINE DEAMINASE"/>
    <property type="match status" value="1"/>
</dbReference>
<keyword evidence="6" id="KW-0862">Zinc</keyword>
<dbReference type="EMBL" id="LGHJ01000021">
    <property type="protein sequence ID" value="KPL73135.1"/>
    <property type="molecule type" value="Genomic_DNA"/>
</dbReference>
<evidence type="ECO:0000256" key="4">
    <source>
        <dbReference type="ARBA" id="ARBA00022723"/>
    </source>
</evidence>
<organism evidence="8 9">
    <name type="scientific">Bellilinea caldifistulae</name>
    <dbReference type="NCBI Taxonomy" id="360411"/>
    <lineage>
        <taxon>Bacteria</taxon>
        <taxon>Bacillati</taxon>
        <taxon>Chloroflexota</taxon>
        <taxon>Anaerolineae</taxon>
        <taxon>Anaerolineales</taxon>
        <taxon>Anaerolineaceae</taxon>
        <taxon>Bellilinea</taxon>
    </lineage>
</organism>
<comment type="caution">
    <text evidence="8">The sequence shown here is derived from an EMBL/GenBank/DDBJ whole genome shotgun (WGS) entry which is preliminary data.</text>
</comment>
<evidence type="ECO:0000256" key="1">
    <source>
        <dbReference type="ARBA" id="ARBA00001947"/>
    </source>
</evidence>
<reference evidence="8 9" key="1">
    <citation type="submission" date="2015-07" db="EMBL/GenBank/DDBJ databases">
        <title>Draft genome of Bellilinea caldifistulae DSM 17877.</title>
        <authorList>
            <person name="Hemp J."/>
            <person name="Ward L.M."/>
            <person name="Pace L.A."/>
            <person name="Fischer W.W."/>
        </authorList>
    </citation>
    <scope>NUCLEOTIDE SEQUENCE [LARGE SCALE GENOMIC DNA]</scope>
    <source>
        <strain evidence="8 9">GOMI-1</strain>
    </source>
</reference>
<dbReference type="GO" id="GO:0005829">
    <property type="term" value="C:cytosol"/>
    <property type="evidence" value="ECO:0007669"/>
    <property type="project" value="TreeGrafter"/>
</dbReference>
<dbReference type="AlphaFoldDB" id="A0A0P6XMI6"/>
<evidence type="ECO:0000256" key="3">
    <source>
        <dbReference type="ARBA" id="ARBA00012784"/>
    </source>
</evidence>
<dbReference type="Proteomes" id="UP000050514">
    <property type="component" value="Unassembled WGS sequence"/>
</dbReference>
<dbReference type="InterPro" id="IPR032466">
    <property type="entry name" value="Metal_Hydrolase"/>
</dbReference>
<dbReference type="InterPro" id="IPR001365">
    <property type="entry name" value="A_deaminase_dom"/>
</dbReference>
<dbReference type="NCBIfam" id="TIGR01430">
    <property type="entry name" value="aden_deam"/>
    <property type="match status" value="1"/>
</dbReference>
<dbReference type="Gene3D" id="3.20.20.140">
    <property type="entry name" value="Metal-dependent hydrolases"/>
    <property type="match status" value="1"/>
</dbReference>
<dbReference type="PATRIC" id="fig|360411.5.peg.1826"/>
<dbReference type="GO" id="GO:0043103">
    <property type="term" value="P:hypoxanthine salvage"/>
    <property type="evidence" value="ECO:0007669"/>
    <property type="project" value="TreeGrafter"/>
</dbReference>
<proteinExistence type="inferred from homology"/>
<evidence type="ECO:0000259" key="7">
    <source>
        <dbReference type="Pfam" id="PF00962"/>
    </source>
</evidence>
<evidence type="ECO:0000313" key="8">
    <source>
        <dbReference type="EMBL" id="KPL73135.1"/>
    </source>
</evidence>
<sequence>MTANHINPHFPLIDLHRHLDGSVRLETILDLGLTHGLPLPAQDIESLRPYVQVSEAQAGVMAFIARFEWMTRILVNEDACYRVAYECVEDLSKEGIDFAELRFSPWFMAETHQLNPVAVIDAVVDGVRSASSQTGIPINLIGILSRTYGPEICHRELEAILARREAFVAVDLAGDEANFPAEWYQAHFALVRNAGLHVTIHAGESAGAQSIWQAIQLLGAERIGHAVQAQHDETLLDFMTKKRIAVEVNLTSNVQTSTVKSYNDHPVRLFLDWGICATLNTDDPGISAITLPYEYNVAAPRAGLSQQQIWQLQQNALEASFLTPQQKSELVLKKGSPTLHGDV</sequence>
<name>A0A0P6XMI6_9CHLR</name>
<comment type="cofactor">
    <cofactor evidence="1">
        <name>Zn(2+)</name>
        <dbReference type="ChEBI" id="CHEBI:29105"/>
    </cofactor>
</comment>